<evidence type="ECO:0000259" key="4">
    <source>
        <dbReference type="PROSITE" id="PS50937"/>
    </source>
</evidence>
<dbReference type="InterPro" id="IPR000551">
    <property type="entry name" value="MerR-type_HTH_dom"/>
</dbReference>
<comment type="caution">
    <text evidence="5">The sequence shown here is derived from an EMBL/GenBank/DDBJ whole genome shotgun (WGS) entry which is preliminary data.</text>
</comment>
<dbReference type="GO" id="GO:0003677">
    <property type="term" value="F:DNA binding"/>
    <property type="evidence" value="ECO:0007669"/>
    <property type="project" value="UniProtKB-KW"/>
</dbReference>
<dbReference type="EMBL" id="AJYW02000290">
    <property type="protein sequence ID" value="OEE71479.1"/>
    <property type="molecule type" value="Genomic_DNA"/>
</dbReference>
<evidence type="ECO:0000256" key="1">
    <source>
        <dbReference type="ARBA" id="ARBA00023015"/>
    </source>
</evidence>
<dbReference type="Proteomes" id="UP000094165">
    <property type="component" value="Unassembled WGS sequence"/>
</dbReference>
<evidence type="ECO:0000256" key="2">
    <source>
        <dbReference type="ARBA" id="ARBA00023125"/>
    </source>
</evidence>
<dbReference type="SUPFAM" id="SSF46955">
    <property type="entry name" value="Putative DNA-binding domain"/>
    <property type="match status" value="1"/>
</dbReference>
<keyword evidence="6" id="KW-1185">Reference proteome</keyword>
<dbReference type="SMART" id="SM00422">
    <property type="entry name" value="HTH_MERR"/>
    <property type="match status" value="1"/>
</dbReference>
<sequence>MHYESDHEKCESEDHKLYAIREVSELTGVKPVTLRAWQRRYNLIKPQRTEKGHRLYTQGNIETIKSIQSWLAKGISIGKVKPLLESELINNAGAGNQASTSPVLEDVDTLISALASLNNGKAESIVSMVLKEYPLDIVTEQFVFPILDALELVKGPQRTIQKSLFQSIMLTRLISIIEAERKAAHKGKCLFVNLDPIGSIPAWLSCLKLSEMGFYMVMLDGVESVSALLKHETVTSFSHVHFFSNRALADKQVAILISWMSHAEQEVSVSDVIDKLYLSSEEIASSD</sequence>
<keyword evidence="3" id="KW-0804">Transcription</keyword>
<dbReference type="Pfam" id="PF13411">
    <property type="entry name" value="MerR_1"/>
    <property type="match status" value="1"/>
</dbReference>
<name>A0A1E5CNK7_9VIBR</name>
<keyword evidence="2" id="KW-0238">DNA-binding</keyword>
<keyword evidence="1" id="KW-0805">Transcription regulation</keyword>
<organism evidence="5 6">
    <name type="scientific">Vibrio genomosp. F6 str. FF-238</name>
    <dbReference type="NCBI Taxonomy" id="1191298"/>
    <lineage>
        <taxon>Bacteria</taxon>
        <taxon>Pseudomonadati</taxon>
        <taxon>Pseudomonadota</taxon>
        <taxon>Gammaproteobacteria</taxon>
        <taxon>Vibrionales</taxon>
        <taxon>Vibrionaceae</taxon>
        <taxon>Vibrio</taxon>
    </lineage>
</organism>
<dbReference type="InterPro" id="IPR047057">
    <property type="entry name" value="MerR_fam"/>
</dbReference>
<evidence type="ECO:0000313" key="5">
    <source>
        <dbReference type="EMBL" id="OEE71479.1"/>
    </source>
</evidence>
<dbReference type="PROSITE" id="PS50937">
    <property type="entry name" value="HTH_MERR_2"/>
    <property type="match status" value="1"/>
</dbReference>
<evidence type="ECO:0000313" key="6">
    <source>
        <dbReference type="Proteomes" id="UP000094165"/>
    </source>
</evidence>
<accession>A0A1E5CNK7</accession>
<dbReference type="InterPro" id="IPR009061">
    <property type="entry name" value="DNA-bd_dom_put_sf"/>
</dbReference>
<evidence type="ECO:0000256" key="3">
    <source>
        <dbReference type="ARBA" id="ARBA00023163"/>
    </source>
</evidence>
<protein>
    <submittedName>
        <fullName evidence="5">Helix-turn-helix-type transcriptional regulator</fullName>
    </submittedName>
</protein>
<dbReference type="Gene3D" id="1.10.1660.10">
    <property type="match status" value="1"/>
</dbReference>
<feature type="domain" description="HTH merR-type" evidence="4">
    <location>
        <begin position="17"/>
        <end position="86"/>
    </location>
</feature>
<reference evidence="5 6" key="1">
    <citation type="journal article" date="2012" name="Science">
        <title>Ecological populations of bacteria act as socially cohesive units of antibiotic production and resistance.</title>
        <authorList>
            <person name="Cordero O.X."/>
            <person name="Wildschutte H."/>
            <person name="Kirkup B."/>
            <person name="Proehl S."/>
            <person name="Ngo L."/>
            <person name="Hussain F."/>
            <person name="Le Roux F."/>
            <person name="Mincer T."/>
            <person name="Polz M.F."/>
        </authorList>
    </citation>
    <scope>NUCLEOTIDE SEQUENCE [LARGE SCALE GENOMIC DNA]</scope>
    <source>
        <strain evidence="5 6">FF-238</strain>
    </source>
</reference>
<dbReference type="GO" id="GO:0003700">
    <property type="term" value="F:DNA-binding transcription factor activity"/>
    <property type="evidence" value="ECO:0007669"/>
    <property type="project" value="InterPro"/>
</dbReference>
<dbReference type="PANTHER" id="PTHR30204:SF67">
    <property type="entry name" value="HTH-TYPE TRANSCRIPTIONAL REGULATOR MLRA-RELATED"/>
    <property type="match status" value="1"/>
</dbReference>
<dbReference type="PANTHER" id="PTHR30204">
    <property type="entry name" value="REDOX-CYCLING DRUG-SENSING TRANSCRIPTIONAL ACTIVATOR SOXR"/>
    <property type="match status" value="1"/>
</dbReference>
<dbReference type="CDD" id="cd01104">
    <property type="entry name" value="HTH_MlrA-CarA"/>
    <property type="match status" value="1"/>
</dbReference>
<dbReference type="RefSeq" id="WP_017054382.1">
    <property type="nucleotide sequence ID" value="NZ_AJYW02000290.1"/>
</dbReference>
<proteinExistence type="predicted"/>
<gene>
    <name evidence="5" type="ORF">A130_01075</name>
</gene>
<dbReference type="AlphaFoldDB" id="A0A1E5CNK7"/>